<gene>
    <name evidence="9 11" type="primary">hisC</name>
    <name evidence="11" type="ORF">HME9302_00062</name>
    <name evidence="12" type="ORF">HME9302_02560</name>
</gene>
<dbReference type="GO" id="GO:0030170">
    <property type="term" value="F:pyridoxal phosphate binding"/>
    <property type="evidence" value="ECO:0007669"/>
    <property type="project" value="InterPro"/>
</dbReference>
<keyword evidence="9" id="KW-0028">Amino-acid biosynthesis</keyword>
<evidence type="ECO:0000256" key="4">
    <source>
        <dbReference type="ARBA" id="ARBA00011738"/>
    </source>
</evidence>
<dbReference type="InterPro" id="IPR015422">
    <property type="entry name" value="PyrdxlP-dep_Trfase_small"/>
</dbReference>
<dbReference type="UniPathway" id="UPA00031">
    <property type="reaction ID" value="UER00012"/>
</dbReference>
<dbReference type="GO" id="GO:0000105">
    <property type="term" value="P:L-histidine biosynthetic process"/>
    <property type="evidence" value="ECO:0007669"/>
    <property type="project" value="UniProtKB-UniRule"/>
</dbReference>
<evidence type="ECO:0000256" key="6">
    <source>
        <dbReference type="ARBA" id="ARBA00022679"/>
    </source>
</evidence>
<keyword evidence="9" id="KW-0368">Histidine biosynthesis</keyword>
<feature type="modified residue" description="N6-(pyridoxal phosphate)lysine" evidence="9">
    <location>
        <position position="249"/>
    </location>
</feature>
<evidence type="ECO:0000256" key="1">
    <source>
        <dbReference type="ARBA" id="ARBA00001933"/>
    </source>
</evidence>
<feature type="domain" description="Aminotransferase class I/classII large" evidence="10">
    <location>
        <begin position="59"/>
        <end position="387"/>
    </location>
</feature>
<dbReference type="InterPro" id="IPR015424">
    <property type="entry name" value="PyrdxlP-dep_Trfase"/>
</dbReference>
<evidence type="ECO:0000256" key="7">
    <source>
        <dbReference type="ARBA" id="ARBA00022898"/>
    </source>
</evidence>
<dbReference type="InterPro" id="IPR004839">
    <property type="entry name" value="Aminotransferase_I/II_large"/>
</dbReference>
<evidence type="ECO:0000256" key="2">
    <source>
        <dbReference type="ARBA" id="ARBA00005011"/>
    </source>
</evidence>
<dbReference type="PANTHER" id="PTHR43643">
    <property type="entry name" value="HISTIDINOL-PHOSPHATE AMINOTRANSFERASE 2"/>
    <property type="match status" value="1"/>
</dbReference>
<dbReference type="CDD" id="cd00609">
    <property type="entry name" value="AAT_like"/>
    <property type="match status" value="1"/>
</dbReference>
<dbReference type="HAMAP" id="MF_01023">
    <property type="entry name" value="HisC_aminotrans_2"/>
    <property type="match status" value="1"/>
</dbReference>
<evidence type="ECO:0000256" key="5">
    <source>
        <dbReference type="ARBA" id="ARBA00022576"/>
    </source>
</evidence>
<dbReference type="GO" id="GO:0004400">
    <property type="term" value="F:histidinol-phosphate transaminase activity"/>
    <property type="evidence" value="ECO:0007669"/>
    <property type="project" value="UniProtKB-UniRule"/>
</dbReference>
<evidence type="ECO:0000313" key="12">
    <source>
        <dbReference type="EMBL" id="RDC61339.1"/>
    </source>
</evidence>
<dbReference type="EMBL" id="QBKA01000002">
    <property type="protein sequence ID" value="RDC58887.1"/>
    <property type="molecule type" value="Genomic_DNA"/>
</dbReference>
<comment type="cofactor">
    <cofactor evidence="1 9">
        <name>pyridoxal 5'-phosphate</name>
        <dbReference type="ChEBI" id="CHEBI:597326"/>
    </cofactor>
</comment>
<protein>
    <recommendedName>
        <fullName evidence="9">Histidinol-phosphate aminotransferase</fullName>
        <ecNumber evidence="9">2.6.1.9</ecNumber>
    </recommendedName>
    <alternativeName>
        <fullName evidence="9">Imidazole acetol-phosphate transaminase</fullName>
    </alternativeName>
</protein>
<dbReference type="InterPro" id="IPR050106">
    <property type="entry name" value="HistidinolP_aminotransfase"/>
</dbReference>
<dbReference type="Gene3D" id="3.40.640.10">
    <property type="entry name" value="Type I PLP-dependent aspartate aminotransferase-like (Major domain)"/>
    <property type="match status" value="1"/>
</dbReference>
<organism evidence="11 13">
    <name type="scientific">Alteripontixanthobacter maritimus</name>
    <dbReference type="NCBI Taxonomy" id="2161824"/>
    <lineage>
        <taxon>Bacteria</taxon>
        <taxon>Pseudomonadati</taxon>
        <taxon>Pseudomonadota</taxon>
        <taxon>Alphaproteobacteria</taxon>
        <taxon>Sphingomonadales</taxon>
        <taxon>Erythrobacteraceae</taxon>
        <taxon>Alteripontixanthobacter</taxon>
    </lineage>
</organism>
<keyword evidence="7 9" id="KW-0663">Pyridoxal phosphate</keyword>
<keyword evidence="5 9" id="KW-0032">Aminotransferase</keyword>
<comment type="subunit">
    <text evidence="4 9">Homodimer.</text>
</comment>
<dbReference type="EMBL" id="QBKA01000002">
    <property type="protein sequence ID" value="RDC61339.1"/>
    <property type="molecule type" value="Genomic_DNA"/>
</dbReference>
<accession>A0A369Q6F3</accession>
<evidence type="ECO:0000313" key="13">
    <source>
        <dbReference type="Proteomes" id="UP000253727"/>
    </source>
</evidence>
<dbReference type="Pfam" id="PF00155">
    <property type="entry name" value="Aminotran_1_2"/>
    <property type="match status" value="1"/>
</dbReference>
<name>A0A369Q6F3_9SPHN</name>
<comment type="pathway">
    <text evidence="2 9">Amino-acid biosynthesis; L-histidine biosynthesis; L-histidine from 5-phospho-alpha-D-ribose 1-diphosphate: step 7/9.</text>
</comment>
<evidence type="ECO:0000259" key="10">
    <source>
        <dbReference type="Pfam" id="PF00155"/>
    </source>
</evidence>
<evidence type="ECO:0000256" key="3">
    <source>
        <dbReference type="ARBA" id="ARBA00007970"/>
    </source>
</evidence>
<dbReference type="InterPro" id="IPR015421">
    <property type="entry name" value="PyrdxlP-dep_Trfase_major"/>
</dbReference>
<comment type="caution">
    <text evidence="11">The sequence shown here is derived from an EMBL/GenBank/DDBJ whole genome shotgun (WGS) entry which is preliminary data.</text>
</comment>
<dbReference type="InterPro" id="IPR005861">
    <property type="entry name" value="HisP_aminotrans"/>
</dbReference>
<evidence type="ECO:0000313" key="11">
    <source>
        <dbReference type="EMBL" id="RDC58887.1"/>
    </source>
</evidence>
<proteinExistence type="inferred from homology"/>
<comment type="catalytic activity">
    <reaction evidence="8 9">
        <text>L-histidinol phosphate + 2-oxoglutarate = 3-(imidazol-4-yl)-2-oxopropyl phosphate + L-glutamate</text>
        <dbReference type="Rhea" id="RHEA:23744"/>
        <dbReference type="ChEBI" id="CHEBI:16810"/>
        <dbReference type="ChEBI" id="CHEBI:29985"/>
        <dbReference type="ChEBI" id="CHEBI:57766"/>
        <dbReference type="ChEBI" id="CHEBI:57980"/>
        <dbReference type="EC" id="2.6.1.9"/>
    </reaction>
</comment>
<dbReference type="PANTHER" id="PTHR43643:SF3">
    <property type="entry name" value="HISTIDINOL-PHOSPHATE AMINOTRANSFERASE"/>
    <property type="match status" value="1"/>
</dbReference>
<keyword evidence="13" id="KW-1185">Reference proteome</keyword>
<dbReference type="Gene3D" id="3.90.1150.10">
    <property type="entry name" value="Aspartate Aminotransferase, domain 1"/>
    <property type="match status" value="1"/>
</dbReference>
<comment type="similarity">
    <text evidence="3 9">Belongs to the class-II pyridoxal-phosphate-dependent aminotransferase family. Histidinol-phosphate aminotransferase subfamily.</text>
</comment>
<reference evidence="11 13" key="1">
    <citation type="submission" date="2018-04" db="EMBL/GenBank/DDBJ databases">
        <title>Altererythrobacter sp. HME9302 genome sequencing and assembly.</title>
        <authorList>
            <person name="Kang H."/>
            <person name="Kim H."/>
            <person name="Joh K."/>
        </authorList>
    </citation>
    <scope>NUCLEOTIDE SEQUENCE [LARGE SCALE GENOMIC DNA]</scope>
    <source>
        <strain evidence="11 13">HME9302</strain>
    </source>
</reference>
<sequence>MSGFKNNGSLTARPELVEGPFFLKGPVAMTDTHPNPKPWIADIHAYVPGKSSAADGQPLVKLSANENPLGCCDAARAALDEQRDPAAYPDPDARVLREAIANRHSLDAARIVCGTGSDELLNLAAQGFAGVGDEVLFSRYSFAVYDIAARRCGATPVEVADADYGADVDAMLAAVSPATKVVFLANPNNPTGSYLARPEVERLHAGLPSDVLFVLDQAYAEYLAQDEDDGGLELAAAHRNVLVTRTFSKIHGLAGERVGWATGAPGLIDTLNRIRGPFNVTQSGQAAATAAIDDADFVERSRAHNAAERARFAERIGALGNYGLRALPSEANFVMVLFEGAVSAADALEAIAGAGYAVRHLPGQGLPHALRITIGTAEQMDTIADTIAALVGSKA</sequence>
<keyword evidence="6 9" id="KW-0808">Transferase</keyword>
<evidence type="ECO:0000256" key="8">
    <source>
        <dbReference type="ARBA" id="ARBA00047481"/>
    </source>
</evidence>
<dbReference type="Proteomes" id="UP000253727">
    <property type="component" value="Unassembled WGS sequence"/>
</dbReference>
<dbReference type="EC" id="2.6.1.9" evidence="9"/>
<dbReference type="AlphaFoldDB" id="A0A369Q6F3"/>
<evidence type="ECO:0000256" key="9">
    <source>
        <dbReference type="HAMAP-Rule" id="MF_01023"/>
    </source>
</evidence>
<dbReference type="SUPFAM" id="SSF53383">
    <property type="entry name" value="PLP-dependent transferases"/>
    <property type="match status" value="1"/>
</dbReference>